<feature type="chain" id="PRO_5001829485" evidence="1">
    <location>
        <begin position="20"/>
        <end position="192"/>
    </location>
</feature>
<keyword evidence="1" id="KW-0732">Signal</keyword>
<dbReference type="EMBL" id="KK114440">
    <property type="protein sequence ID" value="KFM62444.1"/>
    <property type="molecule type" value="Genomic_DNA"/>
</dbReference>
<evidence type="ECO:0000256" key="1">
    <source>
        <dbReference type="SAM" id="SignalP"/>
    </source>
</evidence>
<evidence type="ECO:0000313" key="2">
    <source>
        <dbReference type="EMBL" id="KFM62444.1"/>
    </source>
</evidence>
<gene>
    <name evidence="2" type="ORF">X975_04878</name>
</gene>
<feature type="signal peptide" evidence="1">
    <location>
        <begin position="1"/>
        <end position="19"/>
    </location>
</feature>
<feature type="non-terminal residue" evidence="2">
    <location>
        <position position="192"/>
    </location>
</feature>
<dbReference type="Proteomes" id="UP000054359">
    <property type="component" value="Unassembled WGS sequence"/>
</dbReference>
<dbReference type="OrthoDB" id="10308300at2759"/>
<protein>
    <submittedName>
        <fullName evidence="2">Uncharacterized protein</fullName>
    </submittedName>
</protein>
<dbReference type="OMA" id="CYKSAIS"/>
<organism evidence="2 3">
    <name type="scientific">Stegodyphus mimosarum</name>
    <name type="common">African social velvet spider</name>
    <dbReference type="NCBI Taxonomy" id="407821"/>
    <lineage>
        <taxon>Eukaryota</taxon>
        <taxon>Metazoa</taxon>
        <taxon>Ecdysozoa</taxon>
        <taxon>Arthropoda</taxon>
        <taxon>Chelicerata</taxon>
        <taxon>Arachnida</taxon>
        <taxon>Araneae</taxon>
        <taxon>Araneomorphae</taxon>
        <taxon>Entelegynae</taxon>
        <taxon>Eresoidea</taxon>
        <taxon>Eresidae</taxon>
        <taxon>Stegodyphus</taxon>
    </lineage>
</organism>
<accession>A0A087TBF5</accession>
<keyword evidence="3" id="KW-1185">Reference proteome</keyword>
<name>A0A087TBF5_STEMI</name>
<evidence type="ECO:0000313" key="3">
    <source>
        <dbReference type="Proteomes" id="UP000054359"/>
    </source>
</evidence>
<sequence>MRWLIPFSFAFLFFTVVFCEEDVCVTSKIQQCLMFSSLFGQNNNPCKAARSVVECVQTAEKVCQKKEDPNLKEFISVLEDICKEGSANNKKFIELFPCFEKTIETAVKCAAPIFKEINEETARDPEKMKEFTKTSCRKLDSIVTCFEKNVEDICTAAVKRFFHKIYNPILKMVKNICQDILNGDASISRAIS</sequence>
<dbReference type="AlphaFoldDB" id="A0A087TBF5"/>
<reference evidence="2 3" key="1">
    <citation type="submission" date="2013-11" db="EMBL/GenBank/DDBJ databases">
        <title>Genome sequencing of Stegodyphus mimosarum.</title>
        <authorList>
            <person name="Bechsgaard J."/>
        </authorList>
    </citation>
    <scope>NUCLEOTIDE SEQUENCE [LARGE SCALE GENOMIC DNA]</scope>
</reference>
<proteinExistence type="predicted"/>